<keyword evidence="17" id="KW-1185">Reference proteome</keyword>
<dbReference type="GO" id="GO:0005507">
    <property type="term" value="F:copper ion binding"/>
    <property type="evidence" value="ECO:0007669"/>
    <property type="project" value="InterPro"/>
</dbReference>
<feature type="signal peptide" evidence="12">
    <location>
        <begin position="1"/>
        <end position="24"/>
    </location>
</feature>
<gene>
    <name evidence="16" type="ORF">PAC_19495</name>
</gene>
<dbReference type="FunFam" id="2.60.40.420:FF:000021">
    <property type="entry name" value="Extracellular dihydrogeodin oxidase/laccase"/>
    <property type="match status" value="1"/>
</dbReference>
<dbReference type="InterPro" id="IPR008972">
    <property type="entry name" value="Cupredoxin"/>
</dbReference>
<dbReference type="CDD" id="cd13854">
    <property type="entry name" value="CuRO_1_MaLCC_like"/>
    <property type="match status" value="1"/>
</dbReference>
<evidence type="ECO:0000256" key="12">
    <source>
        <dbReference type="SAM" id="SignalP"/>
    </source>
</evidence>
<feature type="domain" description="Plastocyanin-like" evidence="13">
    <location>
        <begin position="195"/>
        <end position="341"/>
    </location>
</feature>
<dbReference type="STRING" id="576137.A0A1L7XXE8"/>
<proteinExistence type="inferred from homology"/>
<feature type="domain" description="Plastocyanin-like" evidence="14">
    <location>
        <begin position="407"/>
        <end position="545"/>
    </location>
</feature>
<organism evidence="16 17">
    <name type="scientific">Phialocephala subalpina</name>
    <dbReference type="NCBI Taxonomy" id="576137"/>
    <lineage>
        <taxon>Eukaryota</taxon>
        <taxon>Fungi</taxon>
        <taxon>Dikarya</taxon>
        <taxon>Ascomycota</taxon>
        <taxon>Pezizomycotina</taxon>
        <taxon>Leotiomycetes</taxon>
        <taxon>Helotiales</taxon>
        <taxon>Mollisiaceae</taxon>
        <taxon>Phialocephala</taxon>
        <taxon>Phialocephala fortinii species complex</taxon>
    </lineage>
</organism>
<keyword evidence="7" id="KW-0560">Oxidoreductase</keyword>
<dbReference type="FunFam" id="2.60.40.420:FF:000045">
    <property type="entry name" value="Laccase 2"/>
    <property type="match status" value="1"/>
</dbReference>
<dbReference type="CDD" id="cd13880">
    <property type="entry name" value="CuRO_2_MaLCC_like"/>
    <property type="match status" value="1"/>
</dbReference>
<dbReference type="SUPFAM" id="SSF49503">
    <property type="entry name" value="Cupredoxins"/>
    <property type="match status" value="3"/>
</dbReference>
<evidence type="ECO:0000259" key="15">
    <source>
        <dbReference type="Pfam" id="PF07732"/>
    </source>
</evidence>
<comment type="cofactor">
    <cofactor evidence="2">
        <name>Cu cation</name>
        <dbReference type="ChEBI" id="CHEBI:23378"/>
    </cofactor>
</comment>
<evidence type="ECO:0000256" key="4">
    <source>
        <dbReference type="ARBA" id="ARBA00012297"/>
    </source>
</evidence>
<dbReference type="CDD" id="cd13901">
    <property type="entry name" value="CuRO_3_MaLCC_like"/>
    <property type="match status" value="1"/>
</dbReference>
<keyword evidence="11" id="KW-0439">Lignin degradation</keyword>
<dbReference type="InterPro" id="IPR011707">
    <property type="entry name" value="Cu-oxidase-like_N"/>
</dbReference>
<evidence type="ECO:0000256" key="2">
    <source>
        <dbReference type="ARBA" id="ARBA00001935"/>
    </source>
</evidence>
<dbReference type="InterPro" id="IPR002355">
    <property type="entry name" value="Cu_oxidase_Cu_BS"/>
</dbReference>
<dbReference type="PANTHER" id="PTHR11709">
    <property type="entry name" value="MULTI-COPPER OXIDASE"/>
    <property type="match status" value="1"/>
</dbReference>
<comment type="similarity">
    <text evidence="3">Belongs to the multicopper oxidase family.</text>
</comment>
<evidence type="ECO:0000256" key="10">
    <source>
        <dbReference type="ARBA" id="ARBA00023180"/>
    </source>
</evidence>
<reference evidence="16 17" key="1">
    <citation type="submission" date="2016-03" db="EMBL/GenBank/DDBJ databases">
        <authorList>
            <person name="Ploux O."/>
        </authorList>
    </citation>
    <scope>NUCLEOTIDE SEQUENCE [LARGE SCALE GENOMIC DNA]</scope>
    <source>
        <strain evidence="16 17">UAMH 11012</strain>
    </source>
</reference>
<dbReference type="InterPro" id="IPR033138">
    <property type="entry name" value="Cu_oxidase_CS"/>
</dbReference>
<dbReference type="PROSITE" id="PS00080">
    <property type="entry name" value="MULTICOPPER_OXIDASE2"/>
    <property type="match status" value="1"/>
</dbReference>
<sequence length="580" mass="62551">MIWTSLLQGVTSSLLFSQLAATAALPSCNTPSNRACWVTGYDINTDYETKTPTTGVTRSYTLTVTEQDSWVGGDGVAKSNAMLINNQFPGPVITADWGDIIQITVVNRLTYNGTSFHWHGIRQLNNNINDGASGITECPIPPQSSKVYAFKAEQYGTSWYHSHTGVQYTNGVTGSIVINGPASLPYDIDLGAYPISDWYYGAADTIVENIATTPGGVPPPSSNVLFNGSNVNAAGTSGKYNVVTLTPGKRHRLRLINPSTDSSFTVSLVGHSMTVIETDFVPVNAFTTSSIFMGIGQRYDVTIDASQASGSYWFNVTYSGTGACGASSNPYPASIFRYSGAPAVLPNNTGTAPPDSLCADPTGFVPVVTRTASLAQFTPIPDNLNVTFDDTPNPTIFWNVNGNSMKITWGQPTLQYVLNGSTNYPVRENVVSVTSANVWSVWLITNLTPVPHPMHLHGHDFLILGASPALASPFAPNQQRLFDPNVDTAALSLSNPRRRDVTMLPSQGWLALAFLTDNPGAWLFHCHIAWHVSSGLSVQYLERVQDIPGAMNLNAITPNCKNWNNYYPANDPFLPYGSGI</sequence>
<feature type="domain" description="Plastocyanin-like" evidence="15">
    <location>
        <begin position="74"/>
        <end position="182"/>
    </location>
</feature>
<dbReference type="GO" id="GO:0052716">
    <property type="term" value="F:hydroquinone:oxygen oxidoreductase activity"/>
    <property type="evidence" value="ECO:0007669"/>
    <property type="project" value="UniProtKB-EC"/>
</dbReference>
<keyword evidence="9" id="KW-1015">Disulfide bond</keyword>
<evidence type="ECO:0000256" key="11">
    <source>
        <dbReference type="ARBA" id="ARBA00023185"/>
    </source>
</evidence>
<dbReference type="Pfam" id="PF00394">
    <property type="entry name" value="Cu-oxidase"/>
    <property type="match status" value="1"/>
</dbReference>
<feature type="chain" id="PRO_5012950713" description="laccase" evidence="12">
    <location>
        <begin position="25"/>
        <end position="580"/>
    </location>
</feature>
<comment type="catalytic activity">
    <reaction evidence="1">
        <text>4 hydroquinone + O2 = 4 benzosemiquinone + 2 H2O</text>
        <dbReference type="Rhea" id="RHEA:11276"/>
        <dbReference type="ChEBI" id="CHEBI:15377"/>
        <dbReference type="ChEBI" id="CHEBI:15379"/>
        <dbReference type="ChEBI" id="CHEBI:17594"/>
        <dbReference type="ChEBI" id="CHEBI:17977"/>
        <dbReference type="EC" id="1.10.3.2"/>
    </reaction>
</comment>
<dbReference type="EC" id="1.10.3.2" evidence="4"/>
<evidence type="ECO:0000256" key="8">
    <source>
        <dbReference type="ARBA" id="ARBA00023008"/>
    </source>
</evidence>
<dbReference type="Gene3D" id="2.60.40.420">
    <property type="entry name" value="Cupredoxins - blue copper proteins"/>
    <property type="match status" value="3"/>
</dbReference>
<dbReference type="OrthoDB" id="2121828at2759"/>
<dbReference type="PANTHER" id="PTHR11709:SF87">
    <property type="entry name" value="LACCASE"/>
    <property type="match status" value="1"/>
</dbReference>
<dbReference type="InterPro" id="IPR001117">
    <property type="entry name" value="Cu-oxidase_2nd"/>
</dbReference>
<dbReference type="EMBL" id="FJOG01000075">
    <property type="protein sequence ID" value="CZR69595.1"/>
    <property type="molecule type" value="Genomic_DNA"/>
</dbReference>
<dbReference type="Pfam" id="PF07732">
    <property type="entry name" value="Cu-oxidase_3"/>
    <property type="match status" value="1"/>
</dbReference>
<evidence type="ECO:0000256" key="9">
    <source>
        <dbReference type="ARBA" id="ARBA00023157"/>
    </source>
</evidence>
<dbReference type="AlphaFoldDB" id="A0A1L7XXE8"/>
<dbReference type="Pfam" id="PF07731">
    <property type="entry name" value="Cu-oxidase_2"/>
    <property type="match status" value="1"/>
</dbReference>
<evidence type="ECO:0000256" key="6">
    <source>
        <dbReference type="ARBA" id="ARBA00022729"/>
    </source>
</evidence>
<evidence type="ECO:0000259" key="13">
    <source>
        <dbReference type="Pfam" id="PF00394"/>
    </source>
</evidence>
<accession>A0A1L7XXE8</accession>
<name>A0A1L7XXE8_9HELO</name>
<evidence type="ECO:0000259" key="14">
    <source>
        <dbReference type="Pfam" id="PF07731"/>
    </source>
</evidence>
<evidence type="ECO:0000313" key="16">
    <source>
        <dbReference type="EMBL" id="CZR69595.1"/>
    </source>
</evidence>
<keyword evidence="8" id="KW-0186">Copper</keyword>
<evidence type="ECO:0000313" key="17">
    <source>
        <dbReference type="Proteomes" id="UP000184330"/>
    </source>
</evidence>
<keyword evidence="5" id="KW-0479">Metal-binding</keyword>
<dbReference type="InterPro" id="IPR011706">
    <property type="entry name" value="Cu-oxidase_C"/>
</dbReference>
<protein>
    <recommendedName>
        <fullName evidence="4">laccase</fullName>
        <ecNumber evidence="4">1.10.3.2</ecNumber>
    </recommendedName>
</protein>
<evidence type="ECO:0000256" key="1">
    <source>
        <dbReference type="ARBA" id="ARBA00000349"/>
    </source>
</evidence>
<dbReference type="GO" id="GO:0046274">
    <property type="term" value="P:lignin catabolic process"/>
    <property type="evidence" value="ECO:0007669"/>
    <property type="project" value="UniProtKB-KW"/>
</dbReference>
<dbReference type="PROSITE" id="PS00079">
    <property type="entry name" value="MULTICOPPER_OXIDASE1"/>
    <property type="match status" value="1"/>
</dbReference>
<keyword evidence="10" id="KW-0325">Glycoprotein</keyword>
<dbReference type="FunFam" id="2.60.40.420:FF:000046">
    <property type="entry name" value="Multicopper oxidase"/>
    <property type="match status" value="1"/>
</dbReference>
<evidence type="ECO:0000256" key="5">
    <source>
        <dbReference type="ARBA" id="ARBA00022723"/>
    </source>
</evidence>
<keyword evidence="6 12" id="KW-0732">Signal</keyword>
<evidence type="ECO:0000256" key="7">
    <source>
        <dbReference type="ARBA" id="ARBA00023002"/>
    </source>
</evidence>
<dbReference type="InterPro" id="IPR045087">
    <property type="entry name" value="Cu-oxidase_fam"/>
</dbReference>
<dbReference type="Proteomes" id="UP000184330">
    <property type="component" value="Unassembled WGS sequence"/>
</dbReference>
<evidence type="ECO:0000256" key="3">
    <source>
        <dbReference type="ARBA" id="ARBA00010609"/>
    </source>
</evidence>